<feature type="chain" id="PRO_5022254880" description="Cytochrome c-type biogenesis protein" evidence="7">
    <location>
        <begin position="22"/>
        <end position="125"/>
    </location>
</feature>
<evidence type="ECO:0000313" key="9">
    <source>
        <dbReference type="EMBL" id="RZO20569.1"/>
    </source>
</evidence>
<evidence type="ECO:0000256" key="7">
    <source>
        <dbReference type="RuleBase" id="RU364112"/>
    </source>
</evidence>
<keyword evidence="3 7" id="KW-0479">Metal-binding</keyword>
<evidence type="ECO:0000256" key="5">
    <source>
        <dbReference type="ARBA" id="ARBA00022748"/>
    </source>
</evidence>
<dbReference type="GO" id="GO:0046872">
    <property type="term" value="F:metal ion binding"/>
    <property type="evidence" value="ECO:0007669"/>
    <property type="project" value="UniProtKB-KW"/>
</dbReference>
<gene>
    <name evidence="9" type="ORF">EVA96_02800</name>
</gene>
<dbReference type="CDD" id="cd16378">
    <property type="entry name" value="CcmH_N"/>
    <property type="match status" value="1"/>
</dbReference>
<dbReference type="Pfam" id="PF03918">
    <property type="entry name" value="CcmH"/>
    <property type="match status" value="1"/>
</dbReference>
<evidence type="ECO:0000256" key="1">
    <source>
        <dbReference type="ARBA" id="ARBA00010342"/>
    </source>
</evidence>
<evidence type="ECO:0000256" key="4">
    <source>
        <dbReference type="ARBA" id="ARBA00022729"/>
    </source>
</evidence>
<evidence type="ECO:0000256" key="2">
    <source>
        <dbReference type="ARBA" id="ARBA00022617"/>
    </source>
</evidence>
<dbReference type="AlphaFoldDB" id="A0A520MH77"/>
<dbReference type="Proteomes" id="UP000315782">
    <property type="component" value="Unassembled WGS sequence"/>
</dbReference>
<keyword evidence="6 7" id="KW-0408">Iron</keyword>
<feature type="domain" description="CcmH/CycL/Ccl2/NrfF N-terminal" evidence="8">
    <location>
        <begin position="9"/>
        <end position="122"/>
    </location>
</feature>
<keyword evidence="2 7" id="KW-0349">Heme</keyword>
<keyword evidence="7" id="KW-0472">Membrane</keyword>
<dbReference type="InterPro" id="IPR005616">
    <property type="entry name" value="CcmH/CycL/Ccl2/NrfF_N"/>
</dbReference>
<comment type="function">
    <text evidence="7">Possible subunit of a heme lyase.</text>
</comment>
<dbReference type="PANTHER" id="PTHR47870">
    <property type="entry name" value="CYTOCHROME C-TYPE BIOGENESIS PROTEIN CCMH"/>
    <property type="match status" value="1"/>
</dbReference>
<dbReference type="EMBL" id="SHBI01000017">
    <property type="protein sequence ID" value="RZO20569.1"/>
    <property type="molecule type" value="Genomic_DNA"/>
</dbReference>
<feature type="transmembrane region" description="Helical" evidence="7">
    <location>
        <begin position="102"/>
        <end position="121"/>
    </location>
</feature>
<name>A0A520MH77_9GAMM</name>
<sequence length="125" mass="14641">MMIRPCILFTLFFSFYMSADALYEFESLEDEKRFYNLIKEVRCPKCTSGSLASSNAPVSEDLKQKIIELIKKGKTDKEIKDFLTSRFGNDVLYNPGFNQNTYFLWFAPVLFLIMGLMMFVIRKNK</sequence>
<dbReference type="InterPro" id="IPR051263">
    <property type="entry name" value="C-type_cytochrome_biogenesis"/>
</dbReference>
<dbReference type="Gene3D" id="1.10.8.640">
    <property type="entry name" value="Cytochrome C biogenesis protein"/>
    <property type="match status" value="1"/>
</dbReference>
<evidence type="ECO:0000256" key="6">
    <source>
        <dbReference type="ARBA" id="ARBA00023004"/>
    </source>
</evidence>
<keyword evidence="7" id="KW-0812">Transmembrane</keyword>
<organism evidence="9 10">
    <name type="scientific">SAR86 cluster bacterium</name>
    <dbReference type="NCBI Taxonomy" id="2030880"/>
    <lineage>
        <taxon>Bacteria</taxon>
        <taxon>Pseudomonadati</taxon>
        <taxon>Pseudomonadota</taxon>
        <taxon>Gammaproteobacteria</taxon>
        <taxon>SAR86 cluster</taxon>
    </lineage>
</organism>
<dbReference type="PANTHER" id="PTHR47870:SF1">
    <property type="entry name" value="CYTOCHROME C-TYPE BIOGENESIS PROTEIN CCMH"/>
    <property type="match status" value="1"/>
</dbReference>
<keyword evidence="4 7" id="KW-0732">Signal</keyword>
<reference evidence="9 10" key="1">
    <citation type="submission" date="2019-02" db="EMBL/GenBank/DDBJ databases">
        <title>Prokaryotic population dynamics and viral predation in marine succession experiment using metagenomics: the confinement effect.</title>
        <authorList>
            <person name="Haro-Moreno J.M."/>
            <person name="Rodriguez-Valera F."/>
            <person name="Lopez-Perez M."/>
        </authorList>
    </citation>
    <scope>NUCLEOTIDE SEQUENCE [LARGE SCALE GENOMIC DNA]</scope>
    <source>
        <strain evidence="9">MED-G163</strain>
    </source>
</reference>
<keyword evidence="7" id="KW-1133">Transmembrane helix</keyword>
<evidence type="ECO:0000256" key="3">
    <source>
        <dbReference type="ARBA" id="ARBA00022723"/>
    </source>
</evidence>
<protein>
    <recommendedName>
        <fullName evidence="7">Cytochrome c-type biogenesis protein</fullName>
    </recommendedName>
</protein>
<dbReference type="GO" id="GO:0017004">
    <property type="term" value="P:cytochrome complex assembly"/>
    <property type="evidence" value="ECO:0007669"/>
    <property type="project" value="UniProtKB-KW"/>
</dbReference>
<accession>A0A520MH77</accession>
<keyword evidence="5" id="KW-0201">Cytochrome c-type biogenesis</keyword>
<evidence type="ECO:0000259" key="8">
    <source>
        <dbReference type="Pfam" id="PF03918"/>
    </source>
</evidence>
<dbReference type="InterPro" id="IPR038297">
    <property type="entry name" value="CcmH/CycL/NrfF/Ccl2_sf"/>
</dbReference>
<proteinExistence type="inferred from homology"/>
<comment type="caution">
    <text evidence="9">The sequence shown here is derived from an EMBL/GenBank/DDBJ whole genome shotgun (WGS) entry which is preliminary data.</text>
</comment>
<evidence type="ECO:0000313" key="10">
    <source>
        <dbReference type="Proteomes" id="UP000315782"/>
    </source>
</evidence>
<feature type="signal peptide" evidence="7">
    <location>
        <begin position="1"/>
        <end position="21"/>
    </location>
</feature>
<comment type="similarity">
    <text evidence="1 7">Belongs to the CcmH/CycL/Ccl2/NrfF family.</text>
</comment>
<dbReference type="GO" id="GO:0005886">
    <property type="term" value="C:plasma membrane"/>
    <property type="evidence" value="ECO:0007669"/>
    <property type="project" value="TreeGrafter"/>
</dbReference>